<keyword evidence="1" id="KW-0449">Lipoprotein</keyword>
<dbReference type="Pfam" id="PF12771">
    <property type="entry name" value="SusD-like_2"/>
    <property type="match status" value="1"/>
</dbReference>
<comment type="caution">
    <text evidence="1">The sequence shown here is derived from an EMBL/GenBank/DDBJ whole genome shotgun (WGS) entry which is preliminary data.</text>
</comment>
<dbReference type="InterPro" id="IPR011990">
    <property type="entry name" value="TPR-like_helical_dom_sf"/>
</dbReference>
<dbReference type="Proteomes" id="UP000623301">
    <property type="component" value="Unassembled WGS sequence"/>
</dbReference>
<reference evidence="1 2" key="1">
    <citation type="submission" date="2020-12" db="EMBL/GenBank/DDBJ databases">
        <title>Aureibaculum luteum sp. nov. and Aureibaculum flavum sp. nov., novel members of the family Flavobacteriaceae isolated from Antarctic intertidal sediments.</title>
        <authorList>
            <person name="He X."/>
            <person name="Zhang X."/>
        </authorList>
    </citation>
    <scope>NUCLEOTIDE SEQUENCE [LARGE SCALE GENOMIC DNA]</scope>
    <source>
        <strain evidence="1 2">A20</strain>
    </source>
</reference>
<name>A0ABS0WPC8_9FLAO</name>
<organism evidence="1 2">
    <name type="scientific">Aureibaculum flavum</name>
    <dbReference type="NCBI Taxonomy" id="2795986"/>
    <lineage>
        <taxon>Bacteria</taxon>
        <taxon>Pseudomonadati</taxon>
        <taxon>Bacteroidota</taxon>
        <taxon>Flavobacteriia</taxon>
        <taxon>Flavobacteriales</taxon>
        <taxon>Flavobacteriaceae</taxon>
        <taxon>Aureibaculum</taxon>
    </lineage>
</organism>
<dbReference type="EMBL" id="JAEHFJ010000003">
    <property type="protein sequence ID" value="MBJ2173849.1"/>
    <property type="molecule type" value="Genomic_DNA"/>
</dbReference>
<proteinExistence type="predicted"/>
<accession>A0ABS0WPC8</accession>
<evidence type="ECO:0000313" key="1">
    <source>
        <dbReference type="EMBL" id="MBJ2173849.1"/>
    </source>
</evidence>
<dbReference type="Gene3D" id="1.25.40.390">
    <property type="match status" value="1"/>
</dbReference>
<keyword evidence="2" id="KW-1185">Reference proteome</keyword>
<dbReference type="PROSITE" id="PS51257">
    <property type="entry name" value="PROKAR_LIPOPROTEIN"/>
    <property type="match status" value="1"/>
</dbReference>
<gene>
    <name evidence="1" type="ORF">JBL43_06335</name>
</gene>
<dbReference type="SUPFAM" id="SSF48452">
    <property type="entry name" value="TPR-like"/>
    <property type="match status" value="1"/>
</dbReference>
<evidence type="ECO:0000313" key="2">
    <source>
        <dbReference type="Proteomes" id="UP000623301"/>
    </source>
</evidence>
<dbReference type="InterPro" id="IPR041662">
    <property type="entry name" value="SusD-like_2"/>
</dbReference>
<sequence>MKKIVIIYILIVSISSCTSDFEELNKNPLAATEVPTPTLLTSATQNLINVNSGLGYNKTMMFYSQQWAQRETTTRSLYGLSAEGDWSAFYGILPEVMEIINLNSGDDKDRYSVYGKNENQIAVATILKVWVFHNLTDTWGNIPYSETFNNDITLPKFDKQEDIYPALIQELKDAVALIDTNASGFSTGDLMYNGDMAKWKAFANSMRARIAMRMSEANPSLAQTEVADALGSTIFTSNNDNAVVAYQNEEANANPLYIEFLTQAWTFIAEPLTELMNTYGSGTDSSPSDPRISKYADPNVDGDYIGFPYGLDTSDTFFYAIDERSLPNEMTRAIDFPSYIMTYSELLFIKAEAEQRGWFGSVADAATTYQQAITASMEQWGVSGTDTNTYLAQSDVQYDASNWKKYIGEQKYIALYSQGGNAWSEWRRLDYPVLNFPMAATTNATEIPRRYFYPNSEGAVNGDNLAQAIADMGGDTFSTRMWWDQ</sequence>
<protein>
    <submittedName>
        <fullName evidence="1">SusD/RagB family nutrient-binding outer membrane lipoprotein</fullName>
    </submittedName>
</protein>
<dbReference type="RefSeq" id="WP_198840629.1">
    <property type="nucleotide sequence ID" value="NZ_JAEHFJ010000003.1"/>
</dbReference>